<evidence type="ECO:0000256" key="9">
    <source>
        <dbReference type="ARBA" id="ARBA00022559"/>
    </source>
</evidence>
<keyword evidence="14" id="KW-0560">Oxidoreductase</keyword>
<evidence type="ECO:0000256" key="19">
    <source>
        <dbReference type="ARBA" id="ARBA00047735"/>
    </source>
</evidence>
<evidence type="ECO:0000313" key="22">
    <source>
        <dbReference type="RefSeq" id="XP_040603833.1"/>
    </source>
</evidence>
<evidence type="ECO:0000256" key="18">
    <source>
        <dbReference type="ARBA" id="ARBA00034001"/>
    </source>
</evidence>
<organism evidence="21 22">
    <name type="scientific">Mesocricetus auratus</name>
    <name type="common">Golden hamster</name>
    <dbReference type="NCBI Taxonomy" id="10036"/>
    <lineage>
        <taxon>Eukaryota</taxon>
        <taxon>Metazoa</taxon>
        <taxon>Chordata</taxon>
        <taxon>Craniata</taxon>
        <taxon>Vertebrata</taxon>
        <taxon>Euteleostomi</taxon>
        <taxon>Mammalia</taxon>
        <taxon>Eutheria</taxon>
        <taxon>Euarchontoglires</taxon>
        <taxon>Glires</taxon>
        <taxon>Rodentia</taxon>
        <taxon>Myomorpha</taxon>
        <taxon>Muroidea</taxon>
        <taxon>Cricetidae</taxon>
        <taxon>Cricetinae</taxon>
        <taxon>Mesocricetus</taxon>
    </lineage>
</organism>
<comment type="catalytic activity">
    <reaction evidence="20">
        <text>iodide + H2O2 = hypoiodite + H2O</text>
        <dbReference type="Rhea" id="RHEA:69420"/>
        <dbReference type="ChEBI" id="CHEBI:15377"/>
        <dbReference type="ChEBI" id="CHEBI:16240"/>
        <dbReference type="ChEBI" id="CHEBI:16382"/>
        <dbReference type="ChEBI" id="CHEBI:29232"/>
    </reaction>
    <physiologicalReaction direction="left-to-right" evidence="20">
        <dbReference type="Rhea" id="RHEA:69421"/>
    </physiologicalReaction>
</comment>
<dbReference type="EC" id="1.11.1.7" evidence="3"/>
<comment type="subcellular location">
    <subcellularLocation>
        <location evidence="1">Cytoplasm</location>
    </subcellularLocation>
    <subcellularLocation>
        <location evidence="2">Secreted</location>
    </subcellularLocation>
</comment>
<evidence type="ECO:0000256" key="20">
    <source>
        <dbReference type="ARBA" id="ARBA00047922"/>
    </source>
</evidence>
<keyword evidence="12" id="KW-0732">Signal</keyword>
<evidence type="ECO:0000256" key="6">
    <source>
        <dbReference type="ARBA" id="ARBA00022525"/>
    </source>
</evidence>
<keyword evidence="5" id="KW-0963">Cytoplasm</keyword>
<dbReference type="SUPFAM" id="SSF48113">
    <property type="entry name" value="Heme-dependent peroxidases"/>
    <property type="match status" value="1"/>
</dbReference>
<evidence type="ECO:0000256" key="1">
    <source>
        <dbReference type="ARBA" id="ARBA00004496"/>
    </source>
</evidence>
<evidence type="ECO:0000256" key="12">
    <source>
        <dbReference type="ARBA" id="ARBA00022729"/>
    </source>
</evidence>
<accession>A0ABM2XP09</accession>
<evidence type="ECO:0000256" key="8">
    <source>
        <dbReference type="ARBA" id="ARBA00022553"/>
    </source>
</evidence>
<evidence type="ECO:0000256" key="3">
    <source>
        <dbReference type="ARBA" id="ARBA00012313"/>
    </source>
</evidence>
<evidence type="ECO:0000256" key="13">
    <source>
        <dbReference type="ARBA" id="ARBA00022837"/>
    </source>
</evidence>
<dbReference type="RefSeq" id="XP_040603833.1">
    <property type="nucleotide sequence ID" value="XM_040747899.1"/>
</dbReference>
<dbReference type="PANTHER" id="PTHR11475:SF67">
    <property type="entry name" value="LACTOPEROXIDASE"/>
    <property type="match status" value="1"/>
</dbReference>
<dbReference type="GeneID" id="101830444"/>
<keyword evidence="7" id="KW-0929">Antimicrobial</keyword>
<keyword evidence="8" id="KW-0597">Phosphoprotein</keyword>
<dbReference type="InterPro" id="IPR037120">
    <property type="entry name" value="Haem_peroxidase_sf_animal"/>
</dbReference>
<gene>
    <name evidence="22" type="primary">Lpo</name>
</gene>
<dbReference type="InterPro" id="IPR019791">
    <property type="entry name" value="Haem_peroxidase_animal"/>
</dbReference>
<comment type="catalytic activity">
    <reaction evidence="19">
        <text>thiocyanate + H2O2 + H(+) = hypothiocyanous acid + H2O</text>
        <dbReference type="Rhea" id="RHEA:69416"/>
        <dbReference type="ChEBI" id="CHEBI:15377"/>
        <dbReference type="ChEBI" id="CHEBI:15378"/>
        <dbReference type="ChEBI" id="CHEBI:16240"/>
        <dbReference type="ChEBI" id="CHEBI:18022"/>
        <dbReference type="ChEBI" id="CHEBI:133907"/>
    </reaction>
    <physiologicalReaction direction="left-to-right" evidence="19">
        <dbReference type="Rhea" id="RHEA:69417"/>
    </physiologicalReaction>
</comment>
<evidence type="ECO:0000256" key="5">
    <source>
        <dbReference type="ARBA" id="ARBA00022490"/>
    </source>
</evidence>
<dbReference type="Pfam" id="PF03098">
    <property type="entry name" value="An_peroxidase"/>
    <property type="match status" value="1"/>
</dbReference>
<reference evidence="22" key="1">
    <citation type="submission" date="2025-08" db="UniProtKB">
        <authorList>
            <consortium name="RefSeq"/>
        </authorList>
    </citation>
    <scope>IDENTIFICATION</scope>
    <source>
        <tissue evidence="22">Liver</tissue>
    </source>
</reference>
<protein>
    <recommendedName>
        <fullName evidence="4">Lactoperoxidase</fullName>
        <ecNumber evidence="3">1.11.1.7</ecNumber>
    </recommendedName>
</protein>
<dbReference type="CDD" id="cd09824">
    <property type="entry name" value="myeloperoxidase_like"/>
    <property type="match status" value="1"/>
</dbReference>
<keyword evidence="21" id="KW-1185">Reference proteome</keyword>
<dbReference type="PROSITE" id="PS50292">
    <property type="entry name" value="PEROXIDASE_3"/>
    <property type="match status" value="1"/>
</dbReference>
<evidence type="ECO:0000256" key="15">
    <source>
        <dbReference type="ARBA" id="ARBA00023004"/>
    </source>
</evidence>
<dbReference type="Proteomes" id="UP000886700">
    <property type="component" value="Unplaced"/>
</dbReference>
<sequence length="733" mass="82872">MLSNSREHLVISRDTDERALRATMKVLLRLPALLASLTLLQMAASTRNATRTATIRETVDEVKVQVNKAFLDSRDRLKTDMSNLAPTVRHLSGYLKQAKGRTRTAIRVGQVWEQSLKRLRRMVPLTNVTGQGLDLTSLSWEVGCGHPAPTVTCNISNPYRTITGDCNNRKNPELGSANRALARWLPAEYEDGLSLPFGWTPGKTRNGFPLPQPRDVSNQVLDYLNEEEILDQNRSLLFMQWGQIVDHDLDFAPETEMGSDNYSKAQCDELCIQGDNCFPIMFPKGDPKLKTQGKCLPFFRAGFVCPTSPYQSLAREQINALTSFMDASMVYGSEPSLANRLRNLSSPLGLMAVNEEVSDHGRPLLPFVNVKPSPCEVINRTAGVPCFLAGDSRASEQILLATSHTLFLREHNRLARELSRLNPQWDGEKLYQEARRIMGALIQIITFRDYLPILLGDELQKWIPPYQGYKETVDPRISNVFTFAFRFGHLEVPSTVSRLDENYQPWGSEPELPLHKLFFNTWRVVKDGGIDPLVRGLLAKKAKLAHQDKMMTGELRNMLFQPNHTVHGFDLAAINIQRCRDHGQPGYNSWRAFCGLSQPKTLEELSAVLRNEVLAKKLMDLYGTPDNIDIWLGAIAEPLVRRGRVGPLLTCLLGQQFQRIRDGDRFWWENPGVFTEKQRDSLQKMSFSRLVCDNTGINKVPLNPFQPNSYPHSFVDCSAIEKLDLTPWASVKK</sequence>
<evidence type="ECO:0000256" key="10">
    <source>
        <dbReference type="ARBA" id="ARBA00022617"/>
    </source>
</evidence>
<evidence type="ECO:0000256" key="2">
    <source>
        <dbReference type="ARBA" id="ARBA00004613"/>
    </source>
</evidence>
<proteinExistence type="predicted"/>
<comment type="catalytic activity">
    <reaction evidence="18">
        <text>2 a phenolic donor + H2O2 = 2 a phenolic radical donor + 2 H2O</text>
        <dbReference type="Rhea" id="RHEA:56136"/>
        <dbReference type="ChEBI" id="CHEBI:15377"/>
        <dbReference type="ChEBI" id="CHEBI:16240"/>
        <dbReference type="ChEBI" id="CHEBI:139520"/>
        <dbReference type="ChEBI" id="CHEBI:139521"/>
        <dbReference type="EC" id="1.11.1.7"/>
    </reaction>
    <physiologicalReaction direction="left-to-right" evidence="18">
        <dbReference type="Rhea" id="RHEA:56137"/>
    </physiologicalReaction>
</comment>
<dbReference type="PRINTS" id="PR00457">
    <property type="entry name" value="ANPEROXIDASE"/>
</dbReference>
<keyword evidence="16" id="KW-0944">Nitration</keyword>
<keyword evidence="11" id="KW-0479">Metal-binding</keyword>
<evidence type="ECO:0000256" key="4">
    <source>
        <dbReference type="ARBA" id="ARBA00017050"/>
    </source>
</evidence>
<dbReference type="Gene3D" id="1.10.640.10">
    <property type="entry name" value="Haem peroxidase domain superfamily, animal type"/>
    <property type="match status" value="1"/>
</dbReference>
<evidence type="ECO:0000256" key="16">
    <source>
        <dbReference type="ARBA" id="ARBA00023074"/>
    </source>
</evidence>
<evidence type="ECO:0000256" key="7">
    <source>
        <dbReference type="ARBA" id="ARBA00022529"/>
    </source>
</evidence>
<dbReference type="InterPro" id="IPR010255">
    <property type="entry name" value="Haem_peroxidase_sf"/>
</dbReference>
<name>A0ABM2XP09_MESAU</name>
<keyword evidence="9" id="KW-0575">Peroxidase</keyword>
<dbReference type="PANTHER" id="PTHR11475">
    <property type="entry name" value="OXIDASE/PEROXIDASE"/>
    <property type="match status" value="1"/>
</dbReference>
<evidence type="ECO:0000256" key="11">
    <source>
        <dbReference type="ARBA" id="ARBA00022723"/>
    </source>
</evidence>
<keyword evidence="13" id="KW-0106">Calcium</keyword>
<evidence type="ECO:0000313" key="21">
    <source>
        <dbReference type="Proteomes" id="UP000886700"/>
    </source>
</evidence>
<keyword evidence="17" id="KW-1015">Disulfide bond</keyword>
<keyword evidence="10" id="KW-0349">Heme</keyword>
<evidence type="ECO:0000256" key="17">
    <source>
        <dbReference type="ARBA" id="ARBA00023157"/>
    </source>
</evidence>
<keyword evidence="15" id="KW-0408">Iron</keyword>
<evidence type="ECO:0000256" key="14">
    <source>
        <dbReference type="ARBA" id="ARBA00023002"/>
    </source>
</evidence>
<keyword evidence="6" id="KW-0964">Secreted</keyword>